<evidence type="ECO:0000313" key="2">
    <source>
        <dbReference type="EMBL" id="KAK8169828.1"/>
    </source>
</evidence>
<comment type="caution">
    <text evidence="2">The sequence shown here is derived from an EMBL/GenBank/DDBJ whole genome shotgun (WGS) entry which is preliminary data.</text>
</comment>
<dbReference type="EMBL" id="JBBWUH010000004">
    <property type="protein sequence ID" value="KAK8169828.1"/>
    <property type="molecule type" value="Genomic_DNA"/>
</dbReference>
<name>A0ABR1XX60_9PEZI</name>
<dbReference type="Proteomes" id="UP001456524">
    <property type="component" value="Unassembled WGS sequence"/>
</dbReference>
<reference evidence="2 3" key="1">
    <citation type="journal article" date="2022" name="G3 (Bethesda)">
        <title>Enemy or ally: a genomic approach to elucidate the lifestyle of Phyllosticta citrichinaensis.</title>
        <authorList>
            <person name="Buijs V.A."/>
            <person name="Groenewald J.Z."/>
            <person name="Haridas S."/>
            <person name="LaButti K.M."/>
            <person name="Lipzen A."/>
            <person name="Martin F.M."/>
            <person name="Barry K."/>
            <person name="Grigoriev I.V."/>
            <person name="Crous P.W."/>
            <person name="Seidl M.F."/>
        </authorList>
    </citation>
    <scope>NUCLEOTIDE SEQUENCE [LARGE SCALE GENOMIC DNA]</scope>
    <source>
        <strain evidence="2 3">CBS 129764</strain>
    </source>
</reference>
<proteinExistence type="predicted"/>
<protein>
    <submittedName>
        <fullName evidence="2">Uncharacterized protein</fullName>
    </submittedName>
</protein>
<feature type="compositionally biased region" description="Acidic residues" evidence="1">
    <location>
        <begin position="191"/>
        <end position="214"/>
    </location>
</feature>
<evidence type="ECO:0000256" key="1">
    <source>
        <dbReference type="SAM" id="MobiDB-lite"/>
    </source>
</evidence>
<feature type="region of interest" description="Disordered" evidence="1">
    <location>
        <begin position="149"/>
        <end position="176"/>
    </location>
</feature>
<accession>A0ABR1XX60</accession>
<sequence>MPVRWDSDKKATLFVTIMNTHQVAVDAQRVVDAWPGDGDEKPTARAIKEILGKIKKNVATKSGGASATTTPVKVTNVKPKATPRSTKKRKKFDDSSDSDSPAPSSTRKELKELDGGSPTPKKRANKNVATACVLPNGSEDLSVTANGSVNERVGYPTPADTASPSETTAFRSTPHRAASAKIANYIKEEQITTDENDDEENEAAIDEVTSEADSDVSAWENNYVEEV</sequence>
<feature type="compositionally biased region" description="Low complexity" evidence="1">
    <location>
        <begin position="59"/>
        <end position="83"/>
    </location>
</feature>
<keyword evidence="3" id="KW-1185">Reference proteome</keyword>
<gene>
    <name evidence="2" type="ORF">IWX90DRAFT_190556</name>
</gene>
<evidence type="ECO:0000313" key="3">
    <source>
        <dbReference type="Proteomes" id="UP001456524"/>
    </source>
</evidence>
<feature type="region of interest" description="Disordered" evidence="1">
    <location>
        <begin position="190"/>
        <end position="227"/>
    </location>
</feature>
<feature type="region of interest" description="Disordered" evidence="1">
    <location>
        <begin position="56"/>
        <end position="126"/>
    </location>
</feature>
<feature type="compositionally biased region" description="Polar residues" evidence="1">
    <location>
        <begin position="160"/>
        <end position="171"/>
    </location>
</feature>
<organism evidence="2 3">
    <name type="scientific">Phyllosticta citrichinensis</name>
    <dbReference type="NCBI Taxonomy" id="1130410"/>
    <lineage>
        <taxon>Eukaryota</taxon>
        <taxon>Fungi</taxon>
        <taxon>Dikarya</taxon>
        <taxon>Ascomycota</taxon>
        <taxon>Pezizomycotina</taxon>
        <taxon>Dothideomycetes</taxon>
        <taxon>Dothideomycetes incertae sedis</taxon>
        <taxon>Botryosphaeriales</taxon>
        <taxon>Phyllostictaceae</taxon>
        <taxon>Phyllosticta</taxon>
    </lineage>
</organism>